<dbReference type="GO" id="GO:0005886">
    <property type="term" value="C:plasma membrane"/>
    <property type="evidence" value="ECO:0007669"/>
    <property type="project" value="UniProtKB-SubCell"/>
</dbReference>
<dbReference type="EMBL" id="POTX01000140">
    <property type="protein sequence ID" value="PZF92505.1"/>
    <property type="molecule type" value="Genomic_DNA"/>
</dbReference>
<keyword evidence="2" id="KW-1003">Cell membrane</keyword>
<reference evidence="7 8" key="1">
    <citation type="submission" date="2018-01" db="EMBL/GenBank/DDBJ databases">
        <title>Draft genome sequence of Jishengella endophytica.</title>
        <authorList>
            <person name="Sahin N."/>
            <person name="Ay H."/>
            <person name="Saygin H."/>
        </authorList>
    </citation>
    <scope>NUCLEOTIDE SEQUENCE [LARGE SCALE GENOMIC DNA]</scope>
    <source>
        <strain evidence="7 8">DSM 45430</strain>
    </source>
</reference>
<dbReference type="Pfam" id="PF01810">
    <property type="entry name" value="LysE"/>
    <property type="match status" value="1"/>
</dbReference>
<keyword evidence="5 6" id="KW-0472">Membrane</keyword>
<dbReference type="GO" id="GO:0015171">
    <property type="term" value="F:amino acid transmembrane transporter activity"/>
    <property type="evidence" value="ECO:0007669"/>
    <property type="project" value="TreeGrafter"/>
</dbReference>
<evidence type="ECO:0000256" key="5">
    <source>
        <dbReference type="ARBA" id="ARBA00023136"/>
    </source>
</evidence>
<protein>
    <submittedName>
        <fullName evidence="7">Lysine transporter LysE</fullName>
    </submittedName>
</protein>
<evidence type="ECO:0000256" key="6">
    <source>
        <dbReference type="SAM" id="Phobius"/>
    </source>
</evidence>
<keyword evidence="4 6" id="KW-1133">Transmembrane helix</keyword>
<name>A0A2W2BYX3_9ACTN</name>
<dbReference type="OrthoDB" id="3530905at2"/>
<feature type="transmembrane region" description="Helical" evidence="6">
    <location>
        <begin position="144"/>
        <end position="172"/>
    </location>
</feature>
<comment type="caution">
    <text evidence="7">The sequence shown here is derived from an EMBL/GenBank/DDBJ whole genome shotgun (WGS) entry which is preliminary data.</text>
</comment>
<accession>A0A2W2BYX3</accession>
<keyword evidence="8" id="KW-1185">Reference proteome</keyword>
<dbReference type="PANTHER" id="PTHR30086:SF20">
    <property type="entry name" value="ARGININE EXPORTER PROTEIN ARGO-RELATED"/>
    <property type="match status" value="1"/>
</dbReference>
<sequence length="205" mass="20547">MIAAFAGVIALGALSPGPDFAVVLRQAAVSGRSRGMASAGGVAVGVFGWAVAAATGVAALLAASATAFTVVKLVGAGYLAYLGIKALRAATRRTDGPALTDGDGQLASVSVAFRQGLLCNVLNPKAAVFFVALMPQFLGTGAGVGQALILAVVAAAVTLLWFFVVANVVATLRRLFARRSVRRALDAVTGVALIGLGARLAVTRL</sequence>
<evidence type="ECO:0000256" key="3">
    <source>
        <dbReference type="ARBA" id="ARBA00022692"/>
    </source>
</evidence>
<dbReference type="InterPro" id="IPR001123">
    <property type="entry name" value="LeuE-type"/>
</dbReference>
<comment type="subcellular location">
    <subcellularLocation>
        <location evidence="1">Cell membrane</location>
        <topology evidence="1">Multi-pass membrane protein</topology>
    </subcellularLocation>
</comment>
<dbReference type="PANTHER" id="PTHR30086">
    <property type="entry name" value="ARGININE EXPORTER PROTEIN ARGO"/>
    <property type="match status" value="1"/>
</dbReference>
<dbReference type="AlphaFoldDB" id="A0A2W2BYX3"/>
<keyword evidence="3 6" id="KW-0812">Transmembrane</keyword>
<dbReference type="Proteomes" id="UP000248627">
    <property type="component" value="Unassembled WGS sequence"/>
</dbReference>
<evidence type="ECO:0000256" key="2">
    <source>
        <dbReference type="ARBA" id="ARBA00022475"/>
    </source>
</evidence>
<proteinExistence type="predicted"/>
<feature type="transmembrane region" description="Helical" evidence="6">
    <location>
        <begin position="37"/>
        <end position="63"/>
    </location>
</feature>
<evidence type="ECO:0000256" key="1">
    <source>
        <dbReference type="ARBA" id="ARBA00004651"/>
    </source>
</evidence>
<evidence type="ECO:0000313" key="7">
    <source>
        <dbReference type="EMBL" id="PZF92505.1"/>
    </source>
</evidence>
<evidence type="ECO:0000256" key="4">
    <source>
        <dbReference type="ARBA" id="ARBA00022989"/>
    </source>
</evidence>
<gene>
    <name evidence="7" type="ORF">C1I93_19360</name>
</gene>
<dbReference type="PIRSF" id="PIRSF006324">
    <property type="entry name" value="LeuE"/>
    <property type="match status" value="1"/>
</dbReference>
<evidence type="ECO:0000313" key="8">
    <source>
        <dbReference type="Proteomes" id="UP000248627"/>
    </source>
</evidence>
<organism evidence="7 8">
    <name type="scientific">Micromonospora endophytica</name>
    <dbReference type="NCBI Taxonomy" id="515350"/>
    <lineage>
        <taxon>Bacteria</taxon>
        <taxon>Bacillati</taxon>
        <taxon>Actinomycetota</taxon>
        <taxon>Actinomycetes</taxon>
        <taxon>Micromonosporales</taxon>
        <taxon>Micromonosporaceae</taxon>
        <taxon>Micromonospora</taxon>
    </lineage>
</organism>
<feature type="transmembrane region" description="Helical" evidence="6">
    <location>
        <begin position="117"/>
        <end position="138"/>
    </location>
</feature>